<feature type="region of interest" description="Disordered" evidence="12">
    <location>
        <begin position="161"/>
        <end position="204"/>
    </location>
</feature>
<evidence type="ECO:0000313" key="14">
    <source>
        <dbReference type="EMBL" id="KAK0640890.1"/>
    </source>
</evidence>
<dbReference type="InterPro" id="IPR013083">
    <property type="entry name" value="Znf_RING/FYVE/PHD"/>
</dbReference>
<feature type="compositionally biased region" description="Acidic residues" evidence="12">
    <location>
        <begin position="181"/>
        <end position="204"/>
    </location>
</feature>
<keyword evidence="15" id="KW-1185">Reference proteome</keyword>
<evidence type="ECO:0000256" key="8">
    <source>
        <dbReference type="ARBA" id="ARBA00022833"/>
    </source>
</evidence>
<dbReference type="Gene3D" id="3.30.40.10">
    <property type="entry name" value="Zinc/RING finger domain, C3HC4 (zinc finger)"/>
    <property type="match status" value="1"/>
</dbReference>
<keyword evidence="5" id="KW-0479">Metal-binding</keyword>
<feature type="coiled-coil region" evidence="11">
    <location>
        <begin position="114"/>
        <end position="159"/>
    </location>
</feature>
<evidence type="ECO:0000256" key="4">
    <source>
        <dbReference type="ARBA" id="ARBA00022679"/>
    </source>
</evidence>
<dbReference type="PANTHER" id="PTHR21330">
    <property type="entry name" value="E3 SUMO-PROTEIN LIGASE NSE2"/>
    <property type="match status" value="1"/>
</dbReference>
<evidence type="ECO:0000259" key="13">
    <source>
        <dbReference type="PROSITE" id="PS51044"/>
    </source>
</evidence>
<name>A0AA39XXK1_9PEZI</name>
<dbReference type="Pfam" id="PF11789">
    <property type="entry name" value="zf-Nse"/>
    <property type="match status" value="1"/>
</dbReference>
<dbReference type="EMBL" id="JAULSV010000006">
    <property type="protein sequence ID" value="KAK0640890.1"/>
    <property type="molecule type" value="Genomic_DNA"/>
</dbReference>
<comment type="pathway">
    <text evidence="2">Protein modification; protein sumoylation.</text>
</comment>
<dbReference type="GO" id="GO:0016925">
    <property type="term" value="P:protein sumoylation"/>
    <property type="evidence" value="ECO:0007669"/>
    <property type="project" value="TreeGrafter"/>
</dbReference>
<feature type="compositionally biased region" description="Low complexity" evidence="12">
    <location>
        <begin position="1"/>
        <end position="29"/>
    </location>
</feature>
<dbReference type="GO" id="GO:0061665">
    <property type="term" value="F:SUMO ligase activity"/>
    <property type="evidence" value="ECO:0007669"/>
    <property type="project" value="TreeGrafter"/>
</dbReference>
<dbReference type="PROSITE" id="PS51044">
    <property type="entry name" value="ZF_SP_RING"/>
    <property type="match status" value="1"/>
</dbReference>
<accession>A0AA39XXK1</accession>
<dbReference type="GO" id="GO:0008270">
    <property type="term" value="F:zinc ion binding"/>
    <property type="evidence" value="ECO:0007669"/>
    <property type="project" value="UniProtKB-KW"/>
</dbReference>
<dbReference type="GO" id="GO:0030915">
    <property type="term" value="C:Smc5-Smc6 complex"/>
    <property type="evidence" value="ECO:0007669"/>
    <property type="project" value="InterPro"/>
</dbReference>
<evidence type="ECO:0000256" key="7">
    <source>
        <dbReference type="ARBA" id="ARBA00022786"/>
    </source>
</evidence>
<dbReference type="InterPro" id="IPR026846">
    <property type="entry name" value="Nse2(Mms21)"/>
</dbReference>
<evidence type="ECO:0000256" key="1">
    <source>
        <dbReference type="ARBA" id="ARBA00004123"/>
    </source>
</evidence>
<keyword evidence="9" id="KW-0539">Nucleus</keyword>
<evidence type="ECO:0000256" key="10">
    <source>
        <dbReference type="PROSITE-ProRule" id="PRU00452"/>
    </source>
</evidence>
<feature type="compositionally biased region" description="Basic and acidic residues" evidence="12">
    <location>
        <begin position="392"/>
        <end position="403"/>
    </location>
</feature>
<evidence type="ECO:0000256" key="12">
    <source>
        <dbReference type="SAM" id="MobiDB-lite"/>
    </source>
</evidence>
<comment type="caution">
    <text evidence="14">The sequence shown here is derived from an EMBL/GenBank/DDBJ whole genome shotgun (WGS) entry which is preliminary data.</text>
</comment>
<evidence type="ECO:0000256" key="11">
    <source>
        <dbReference type="SAM" id="Coils"/>
    </source>
</evidence>
<dbReference type="SUPFAM" id="SSF57850">
    <property type="entry name" value="RING/U-box"/>
    <property type="match status" value="1"/>
</dbReference>
<comment type="subcellular location">
    <subcellularLocation>
        <location evidence="1">Nucleus</location>
    </subcellularLocation>
</comment>
<dbReference type="PANTHER" id="PTHR21330:SF1">
    <property type="entry name" value="E3 SUMO-PROTEIN LIGASE NSE2"/>
    <property type="match status" value="1"/>
</dbReference>
<sequence>MAPSLLLQSGSRRPRPSSGYAAEARASAATKLPPYEPPAQVLGEASRRELANVASNNDARKYQHHLVKSTDSLRDAVGAINEHLASQRAHLARLQERSKGGEKSQVQLHLEESIAELEATVPDLTSQIEEALREVIDFRAELEDEKKVFENVIELAGAQQPRVERRPKLPAQRRSRQQAAEGDELDDEDAAEEPEDEEMPDAQDEVPIQGLPALLEAQRDALANEYAALTVHQRYAENNDYRAFKKVWHSALHPDEDVPLADASTWFDAQGRPTWETAGQADEDDELVVERVVTDLKCPLSLTIMTEPYSNRKCKHTFQKSSILEFLQQNRGRAKCPVCTTDITTADLYLDDAFQRKVKRAMEAERQERAEVEDEDDDVGNSSVVAGPSRNIKMERGRSRRAEDVEESD</sequence>
<reference evidence="14" key="1">
    <citation type="submission" date="2023-06" db="EMBL/GenBank/DDBJ databases">
        <title>Genome-scale phylogeny and comparative genomics of the fungal order Sordariales.</title>
        <authorList>
            <consortium name="Lawrence Berkeley National Laboratory"/>
            <person name="Hensen N."/>
            <person name="Bonometti L."/>
            <person name="Westerberg I."/>
            <person name="Brannstrom I.O."/>
            <person name="Guillou S."/>
            <person name="Cros-Aarteil S."/>
            <person name="Calhoun S."/>
            <person name="Haridas S."/>
            <person name="Kuo A."/>
            <person name="Mondo S."/>
            <person name="Pangilinan J."/>
            <person name="Riley R."/>
            <person name="Labutti K."/>
            <person name="Andreopoulos B."/>
            <person name="Lipzen A."/>
            <person name="Chen C."/>
            <person name="Yanf M."/>
            <person name="Daum C."/>
            <person name="Ng V."/>
            <person name="Clum A."/>
            <person name="Steindorff A."/>
            <person name="Ohm R."/>
            <person name="Martin F."/>
            <person name="Silar P."/>
            <person name="Natvig D."/>
            <person name="Lalanne C."/>
            <person name="Gautier V."/>
            <person name="Ament-Velasquez S.L."/>
            <person name="Kruys A."/>
            <person name="Hutchinson M.I."/>
            <person name="Powell A.J."/>
            <person name="Barry K."/>
            <person name="Miller A.N."/>
            <person name="Grigoriev I.V."/>
            <person name="Debuchy R."/>
            <person name="Gladieux P."/>
            <person name="Thoren M.H."/>
            <person name="Johannesson H."/>
        </authorList>
    </citation>
    <scope>NUCLEOTIDE SEQUENCE</scope>
    <source>
        <strain evidence="14">SMH2532-1</strain>
    </source>
</reference>
<organism evidence="14 15">
    <name type="scientific">Cercophora newfieldiana</name>
    <dbReference type="NCBI Taxonomy" id="92897"/>
    <lineage>
        <taxon>Eukaryota</taxon>
        <taxon>Fungi</taxon>
        <taxon>Dikarya</taxon>
        <taxon>Ascomycota</taxon>
        <taxon>Pezizomycotina</taxon>
        <taxon>Sordariomycetes</taxon>
        <taxon>Sordariomycetidae</taxon>
        <taxon>Sordariales</taxon>
        <taxon>Lasiosphaeriaceae</taxon>
        <taxon>Cercophora</taxon>
    </lineage>
</organism>
<feature type="domain" description="SP-RING-type" evidence="13">
    <location>
        <begin position="283"/>
        <end position="363"/>
    </location>
</feature>
<keyword evidence="11" id="KW-0175">Coiled coil</keyword>
<dbReference type="Proteomes" id="UP001174936">
    <property type="component" value="Unassembled WGS sequence"/>
</dbReference>
<proteinExistence type="inferred from homology"/>
<protein>
    <submittedName>
        <fullName evidence="14">Zinc-finger of the MIZ type in Nse subunit-domain-containing protein</fullName>
    </submittedName>
</protein>
<gene>
    <name evidence="14" type="ORF">B0T16DRAFT_418641</name>
</gene>
<evidence type="ECO:0000256" key="9">
    <source>
        <dbReference type="ARBA" id="ARBA00023242"/>
    </source>
</evidence>
<evidence type="ECO:0000313" key="15">
    <source>
        <dbReference type="Proteomes" id="UP001174936"/>
    </source>
</evidence>
<keyword evidence="6 10" id="KW-0863">Zinc-finger</keyword>
<keyword evidence="4" id="KW-0808">Transferase</keyword>
<evidence type="ECO:0000256" key="6">
    <source>
        <dbReference type="ARBA" id="ARBA00022771"/>
    </source>
</evidence>
<evidence type="ECO:0000256" key="5">
    <source>
        <dbReference type="ARBA" id="ARBA00022723"/>
    </source>
</evidence>
<feature type="region of interest" description="Disordered" evidence="12">
    <location>
        <begin position="1"/>
        <end position="39"/>
    </location>
</feature>
<evidence type="ECO:0000256" key="2">
    <source>
        <dbReference type="ARBA" id="ARBA00004718"/>
    </source>
</evidence>
<keyword evidence="8" id="KW-0862">Zinc</keyword>
<dbReference type="GO" id="GO:0005634">
    <property type="term" value="C:nucleus"/>
    <property type="evidence" value="ECO:0007669"/>
    <property type="project" value="UniProtKB-SubCell"/>
</dbReference>
<feature type="region of interest" description="Disordered" evidence="12">
    <location>
        <begin position="365"/>
        <end position="409"/>
    </location>
</feature>
<keyword evidence="7" id="KW-0833">Ubl conjugation pathway</keyword>
<dbReference type="GO" id="GO:0000724">
    <property type="term" value="P:double-strand break repair via homologous recombination"/>
    <property type="evidence" value="ECO:0007669"/>
    <property type="project" value="InterPro"/>
</dbReference>
<dbReference type="InterPro" id="IPR004181">
    <property type="entry name" value="Znf_MIZ"/>
</dbReference>
<dbReference type="CDD" id="cd16651">
    <property type="entry name" value="SPL-RING_NSE2"/>
    <property type="match status" value="1"/>
</dbReference>
<dbReference type="AlphaFoldDB" id="A0AA39XXK1"/>
<comment type="similarity">
    <text evidence="3">Belongs to the NSE2 family.</text>
</comment>
<evidence type="ECO:0000256" key="3">
    <source>
        <dbReference type="ARBA" id="ARBA00008212"/>
    </source>
</evidence>